<evidence type="ECO:0000313" key="3">
    <source>
        <dbReference type="Proteomes" id="UP000590740"/>
    </source>
</evidence>
<dbReference type="EMBL" id="JACHIG010000003">
    <property type="protein sequence ID" value="MBB5032179.1"/>
    <property type="molecule type" value="Genomic_DNA"/>
</dbReference>
<evidence type="ECO:0000313" key="2">
    <source>
        <dbReference type="EMBL" id="MBB5032179.1"/>
    </source>
</evidence>
<feature type="coiled-coil region" evidence="1">
    <location>
        <begin position="160"/>
        <end position="187"/>
    </location>
</feature>
<comment type="caution">
    <text evidence="2">The sequence shown here is derived from an EMBL/GenBank/DDBJ whole genome shotgun (WGS) entry which is preliminary data.</text>
</comment>
<proteinExistence type="predicted"/>
<sequence>MRTLGLAQAAKFDYLCAMQTWYLLKASDKEIYEAKDLETLRGWAADAKISPLDKISSDNRMSWQRAPMIAELQMDLLVQMPDNYLYGPTNVATIQEFLATGEIDENVTIINCLDNTEARLADLSWFQASPHHVRSAATTFIGTGRDEKIGGGDAMQQSRISTLEKQVMELQKVVDEWQQAFSSLRQQYIEATGREPL</sequence>
<organism evidence="2 3">
    <name type="scientific">Prosthecobacter vanneervenii</name>
    <dbReference type="NCBI Taxonomy" id="48466"/>
    <lineage>
        <taxon>Bacteria</taxon>
        <taxon>Pseudomonadati</taxon>
        <taxon>Verrucomicrobiota</taxon>
        <taxon>Verrucomicrobiia</taxon>
        <taxon>Verrucomicrobiales</taxon>
        <taxon>Verrucomicrobiaceae</taxon>
        <taxon>Prosthecobacter</taxon>
    </lineage>
</organism>
<gene>
    <name evidence="2" type="ORF">HNQ65_001756</name>
</gene>
<dbReference type="AlphaFoldDB" id="A0A7W8DJI7"/>
<dbReference type="Proteomes" id="UP000590740">
    <property type="component" value="Unassembled WGS sequence"/>
</dbReference>
<accession>A0A7W8DJI7</accession>
<reference evidence="2 3" key="1">
    <citation type="submission" date="2020-08" db="EMBL/GenBank/DDBJ databases">
        <title>Genomic Encyclopedia of Type Strains, Phase IV (KMG-IV): sequencing the most valuable type-strain genomes for metagenomic binning, comparative biology and taxonomic classification.</title>
        <authorList>
            <person name="Goeker M."/>
        </authorList>
    </citation>
    <scope>NUCLEOTIDE SEQUENCE [LARGE SCALE GENOMIC DNA]</scope>
    <source>
        <strain evidence="2 3">DSM 12252</strain>
    </source>
</reference>
<name>A0A7W8DJI7_9BACT</name>
<protein>
    <submittedName>
        <fullName evidence="2">Uncharacterized protein</fullName>
    </submittedName>
</protein>
<keyword evidence="3" id="KW-1185">Reference proteome</keyword>
<keyword evidence="1" id="KW-0175">Coiled coil</keyword>
<dbReference type="RefSeq" id="WP_184339116.1">
    <property type="nucleotide sequence ID" value="NZ_JACHIG010000003.1"/>
</dbReference>
<evidence type="ECO:0000256" key="1">
    <source>
        <dbReference type="SAM" id="Coils"/>
    </source>
</evidence>